<sequence length="57" mass="6790">MRDKVIFVDFTKTKTKRKKHSLLSILKNFFIKIFSSTNNPSDPNDTKKIIRYNRDIS</sequence>
<dbReference type="AlphaFoldDB" id="A0A7Y0HNH9"/>
<keyword evidence="2" id="KW-1185">Reference proteome</keyword>
<reference evidence="1 2" key="2">
    <citation type="submission" date="2020-06" db="EMBL/GenBank/DDBJ databases">
        <title>Complete Genome Sequence of Clostridium muelleri sp. nov. P21T, an Acid-Alcohol Producing Acetogen Isolated from Old Hay.</title>
        <authorList>
            <person name="Duncan K.E."/>
            <person name="Tanner R.S."/>
        </authorList>
    </citation>
    <scope>NUCLEOTIDE SEQUENCE [LARGE SCALE GENOMIC DNA]</scope>
    <source>
        <strain evidence="1 2">P21</strain>
    </source>
</reference>
<dbReference type="EMBL" id="JABBNI010000006">
    <property type="protein sequence ID" value="NMM61623.1"/>
    <property type="molecule type" value="Genomic_DNA"/>
</dbReference>
<comment type="caution">
    <text evidence="1">The sequence shown here is derived from an EMBL/GenBank/DDBJ whole genome shotgun (WGS) entry which is preliminary data.</text>
</comment>
<dbReference type="Proteomes" id="UP000537131">
    <property type="component" value="Unassembled WGS sequence"/>
</dbReference>
<protein>
    <submittedName>
        <fullName evidence="1">Uncharacterized protein</fullName>
    </submittedName>
</protein>
<reference evidence="1 2" key="1">
    <citation type="submission" date="2020-04" db="EMBL/GenBank/DDBJ databases">
        <authorList>
            <person name="Doyle D.A."/>
        </authorList>
    </citation>
    <scope>NUCLEOTIDE SEQUENCE [LARGE SCALE GENOMIC DNA]</scope>
    <source>
        <strain evidence="1 2">P21</strain>
    </source>
</reference>
<proteinExistence type="predicted"/>
<accession>A0A7Y0HNH9</accession>
<dbReference type="RefSeq" id="WP_169296230.1">
    <property type="nucleotide sequence ID" value="NZ_JABBNI010000006.1"/>
</dbReference>
<evidence type="ECO:0000313" key="2">
    <source>
        <dbReference type="Proteomes" id="UP000537131"/>
    </source>
</evidence>
<organism evidence="1 2">
    <name type="scientific">Clostridium muellerianum</name>
    <dbReference type="NCBI Taxonomy" id="2716538"/>
    <lineage>
        <taxon>Bacteria</taxon>
        <taxon>Bacillati</taxon>
        <taxon>Bacillota</taxon>
        <taxon>Clostridia</taxon>
        <taxon>Eubacteriales</taxon>
        <taxon>Clostridiaceae</taxon>
        <taxon>Clostridium</taxon>
    </lineage>
</organism>
<evidence type="ECO:0000313" key="1">
    <source>
        <dbReference type="EMBL" id="NMM61623.1"/>
    </source>
</evidence>
<name>A0A7Y0HNH9_9CLOT</name>
<gene>
    <name evidence="1" type="ORF">HBE96_02720</name>
</gene>